<feature type="compositionally biased region" description="Basic and acidic residues" evidence="1">
    <location>
        <begin position="221"/>
        <end position="247"/>
    </location>
</feature>
<proteinExistence type="predicted"/>
<comment type="caution">
    <text evidence="2">The sequence shown here is derived from an EMBL/GenBank/DDBJ whole genome shotgun (WGS) entry which is preliminary data.</text>
</comment>
<feature type="region of interest" description="Disordered" evidence="1">
    <location>
        <begin position="26"/>
        <end position="252"/>
    </location>
</feature>
<name>A0ABQ5I4D0_9ASTR</name>
<evidence type="ECO:0000313" key="2">
    <source>
        <dbReference type="EMBL" id="GJT94407.1"/>
    </source>
</evidence>
<protein>
    <submittedName>
        <fullName evidence="2">Uncharacterized protein</fullName>
    </submittedName>
</protein>
<gene>
    <name evidence="2" type="ORF">Tco_1089925</name>
</gene>
<reference evidence="2" key="1">
    <citation type="journal article" date="2022" name="Int. J. Mol. Sci.">
        <title>Draft Genome of Tanacetum Coccineum: Genomic Comparison of Closely Related Tanacetum-Family Plants.</title>
        <authorList>
            <person name="Yamashiro T."/>
            <person name="Shiraishi A."/>
            <person name="Nakayama K."/>
            <person name="Satake H."/>
        </authorList>
    </citation>
    <scope>NUCLEOTIDE SEQUENCE</scope>
</reference>
<feature type="compositionally biased region" description="Basic and acidic residues" evidence="1">
    <location>
        <begin position="197"/>
        <end position="213"/>
    </location>
</feature>
<dbReference type="EMBL" id="BQNB010020293">
    <property type="protein sequence ID" value="GJT94407.1"/>
    <property type="molecule type" value="Genomic_DNA"/>
</dbReference>
<feature type="compositionally biased region" description="Acidic residues" evidence="1">
    <location>
        <begin position="121"/>
        <end position="135"/>
    </location>
</feature>
<feature type="compositionally biased region" description="Basic and acidic residues" evidence="1">
    <location>
        <begin position="267"/>
        <end position="278"/>
    </location>
</feature>
<accession>A0ABQ5I4D0</accession>
<dbReference type="Proteomes" id="UP001151760">
    <property type="component" value="Unassembled WGS sequence"/>
</dbReference>
<reference evidence="2" key="2">
    <citation type="submission" date="2022-01" db="EMBL/GenBank/DDBJ databases">
        <authorList>
            <person name="Yamashiro T."/>
            <person name="Shiraishi A."/>
            <person name="Satake H."/>
            <person name="Nakayama K."/>
        </authorList>
    </citation>
    <scope>NUCLEOTIDE SEQUENCE</scope>
</reference>
<feature type="region of interest" description="Disordered" evidence="1">
    <location>
        <begin position="267"/>
        <end position="293"/>
    </location>
</feature>
<sequence length="293" mass="33393">MADIRHDYCTDAIKETQVYKDYEAKYGGRKGKQATGESSSPRLSLKIRIRQQKSTSTTPLPPSDDQERDDIIEATQLGLVVEKLEEGNDESDGNDFADTVLLSDEYSVDRLEPRSQKENPEIVDDDDDDDDDDEKKDEKHDDANDDDDDNDDRDNHALIKTQRRKRYESHKEIVPNITTSATNDLIKDNLPRLVTDVVKHERESSQRDAKFEKSSASVGSCRDDAFRKRDHDDHQGDDAPPKGGEKCKKAKDIKKLKASTNYNWMSERKEATIKDIPKKSSQFSKDAENMPTI</sequence>
<keyword evidence="3" id="KW-1185">Reference proteome</keyword>
<feature type="compositionally biased region" description="Basic and acidic residues" evidence="1">
    <location>
        <begin position="107"/>
        <end position="120"/>
    </location>
</feature>
<evidence type="ECO:0000313" key="3">
    <source>
        <dbReference type="Proteomes" id="UP001151760"/>
    </source>
</evidence>
<organism evidence="2 3">
    <name type="scientific">Tanacetum coccineum</name>
    <dbReference type="NCBI Taxonomy" id="301880"/>
    <lineage>
        <taxon>Eukaryota</taxon>
        <taxon>Viridiplantae</taxon>
        <taxon>Streptophyta</taxon>
        <taxon>Embryophyta</taxon>
        <taxon>Tracheophyta</taxon>
        <taxon>Spermatophyta</taxon>
        <taxon>Magnoliopsida</taxon>
        <taxon>eudicotyledons</taxon>
        <taxon>Gunneridae</taxon>
        <taxon>Pentapetalae</taxon>
        <taxon>asterids</taxon>
        <taxon>campanulids</taxon>
        <taxon>Asterales</taxon>
        <taxon>Asteraceae</taxon>
        <taxon>Asteroideae</taxon>
        <taxon>Anthemideae</taxon>
        <taxon>Anthemidinae</taxon>
        <taxon>Tanacetum</taxon>
    </lineage>
</organism>
<evidence type="ECO:0000256" key="1">
    <source>
        <dbReference type="SAM" id="MobiDB-lite"/>
    </source>
</evidence>
<feature type="compositionally biased region" description="Acidic residues" evidence="1">
    <location>
        <begin position="143"/>
        <end position="152"/>
    </location>
</feature>